<evidence type="ECO:0000256" key="5">
    <source>
        <dbReference type="ARBA" id="ARBA00023136"/>
    </source>
</evidence>
<dbReference type="Gene3D" id="1.20.1250.20">
    <property type="entry name" value="MFS general substrate transporter like domains"/>
    <property type="match status" value="1"/>
</dbReference>
<feature type="transmembrane region" description="Helical" evidence="7">
    <location>
        <begin position="350"/>
        <end position="371"/>
    </location>
</feature>
<organism evidence="9 10">
    <name type="scientific">Acrodontium crateriforme</name>
    <dbReference type="NCBI Taxonomy" id="150365"/>
    <lineage>
        <taxon>Eukaryota</taxon>
        <taxon>Fungi</taxon>
        <taxon>Dikarya</taxon>
        <taxon>Ascomycota</taxon>
        <taxon>Pezizomycotina</taxon>
        <taxon>Dothideomycetes</taxon>
        <taxon>Dothideomycetidae</taxon>
        <taxon>Mycosphaerellales</taxon>
        <taxon>Teratosphaeriaceae</taxon>
        <taxon>Acrodontium</taxon>
    </lineage>
</organism>
<feature type="compositionally biased region" description="Basic and acidic residues" evidence="6">
    <location>
        <begin position="22"/>
        <end position="45"/>
    </location>
</feature>
<feature type="transmembrane region" description="Helical" evidence="7">
    <location>
        <begin position="170"/>
        <end position="192"/>
    </location>
</feature>
<keyword evidence="3 7" id="KW-0812">Transmembrane</keyword>
<feature type="transmembrane region" description="Helical" evidence="7">
    <location>
        <begin position="117"/>
        <end position="138"/>
    </location>
</feature>
<sequence>MTSVPPEGVVNDENLELTASNSKEEEKADPESSRPSSDRNTRLDLENRRSSIQVLDWDGPRDPGNPYNWSFTQKMLVTGTALLGTFLVPLNGTSMTVYTTPINREFGVSDASFPNSYWPVTVWSAGGALFCIIFLPLMEDLGVRMGYIIFYFFFILMIIAQAVAQSFATLIVTRFFSGGCVALLANTISSMIPDIWEGERPRAVFISLYVMFYLLGSTAGPAMFGDLRRHVHNNWRWIFYIELIIYGAFLPLGLVFIKETRKNVILRRRAKHLRATTSRPIYTAAELSAPPLASRLMTSMTRSAYLLISEPVLLASTLWSAFAFGTVFLFTQSTASVFDEIHHWSEAQIGFSQGAVAIGEFLGFFATLYSTRVYLQSASRNTENPGHPIPEARLYVSTAASFIGIVGGMFVYAWTSYPHIHWIAPAIGLAMVGFGINVVVSAVTEYITDLYAASGYAGSAVSAVVAGENTVAAFLPLAAMSMYDTLGLQWASTLLAFLAMLLSFAPLLFIWKGSWFRKRSPFMLAGAQKKDETTHSSLNEA</sequence>
<evidence type="ECO:0000256" key="6">
    <source>
        <dbReference type="SAM" id="MobiDB-lite"/>
    </source>
</evidence>
<evidence type="ECO:0000313" key="9">
    <source>
        <dbReference type="EMBL" id="WPH03430.1"/>
    </source>
</evidence>
<dbReference type="FunFam" id="1.20.1250.20:FF:000082">
    <property type="entry name" value="MFS multidrug transporter, putative"/>
    <property type="match status" value="1"/>
</dbReference>
<keyword evidence="10" id="KW-1185">Reference proteome</keyword>
<evidence type="ECO:0000256" key="2">
    <source>
        <dbReference type="ARBA" id="ARBA00008335"/>
    </source>
</evidence>
<dbReference type="PROSITE" id="PS50850">
    <property type="entry name" value="MFS"/>
    <property type="match status" value="1"/>
</dbReference>
<dbReference type="Pfam" id="PF07690">
    <property type="entry name" value="MFS_1"/>
    <property type="match status" value="1"/>
</dbReference>
<feature type="transmembrane region" description="Helical" evidence="7">
    <location>
        <begin position="490"/>
        <end position="511"/>
    </location>
</feature>
<proteinExistence type="inferred from homology"/>
<name>A0AAQ3M8W9_9PEZI</name>
<feature type="transmembrane region" description="Helical" evidence="7">
    <location>
        <begin position="204"/>
        <end position="225"/>
    </location>
</feature>
<feature type="transmembrane region" description="Helical" evidence="7">
    <location>
        <begin position="420"/>
        <end position="443"/>
    </location>
</feature>
<evidence type="ECO:0000256" key="4">
    <source>
        <dbReference type="ARBA" id="ARBA00022989"/>
    </source>
</evidence>
<comment type="subcellular location">
    <subcellularLocation>
        <location evidence="1">Membrane</location>
        <topology evidence="1">Multi-pass membrane protein</topology>
    </subcellularLocation>
</comment>
<keyword evidence="5 7" id="KW-0472">Membrane</keyword>
<feature type="transmembrane region" description="Helical" evidence="7">
    <location>
        <begin position="392"/>
        <end position="414"/>
    </location>
</feature>
<feature type="region of interest" description="Disordered" evidence="6">
    <location>
        <begin position="1"/>
        <end position="45"/>
    </location>
</feature>
<dbReference type="PANTHER" id="PTHR23502">
    <property type="entry name" value="MAJOR FACILITATOR SUPERFAMILY"/>
    <property type="match status" value="1"/>
</dbReference>
<protein>
    <recommendedName>
        <fullName evidence="8">Major facilitator superfamily (MFS) profile domain-containing protein</fullName>
    </recommendedName>
</protein>
<gene>
    <name evidence="9" type="ORF">R9X50_00631000</name>
</gene>
<feature type="transmembrane region" description="Helical" evidence="7">
    <location>
        <begin position="304"/>
        <end position="330"/>
    </location>
</feature>
<accession>A0AAQ3M8W9</accession>
<evidence type="ECO:0000256" key="1">
    <source>
        <dbReference type="ARBA" id="ARBA00004141"/>
    </source>
</evidence>
<dbReference type="AlphaFoldDB" id="A0AAQ3M8W9"/>
<dbReference type="InterPro" id="IPR036259">
    <property type="entry name" value="MFS_trans_sf"/>
</dbReference>
<dbReference type="GO" id="GO:0005886">
    <property type="term" value="C:plasma membrane"/>
    <property type="evidence" value="ECO:0007669"/>
    <property type="project" value="TreeGrafter"/>
</dbReference>
<dbReference type="SUPFAM" id="SSF103473">
    <property type="entry name" value="MFS general substrate transporter"/>
    <property type="match status" value="1"/>
</dbReference>
<dbReference type="Proteomes" id="UP001303373">
    <property type="component" value="Chromosome 10"/>
</dbReference>
<evidence type="ECO:0000259" key="8">
    <source>
        <dbReference type="PROSITE" id="PS50850"/>
    </source>
</evidence>
<evidence type="ECO:0000313" key="10">
    <source>
        <dbReference type="Proteomes" id="UP001303373"/>
    </source>
</evidence>
<comment type="similarity">
    <text evidence="2">Belongs to the major facilitator superfamily.</text>
</comment>
<feature type="transmembrane region" description="Helical" evidence="7">
    <location>
        <begin position="145"/>
        <end position="164"/>
    </location>
</feature>
<reference evidence="9 10" key="1">
    <citation type="submission" date="2023-11" db="EMBL/GenBank/DDBJ databases">
        <title>An acidophilic fungus is an integral part of prey digestion in a carnivorous sundew plant.</title>
        <authorList>
            <person name="Tsai I.J."/>
        </authorList>
    </citation>
    <scope>NUCLEOTIDE SEQUENCE [LARGE SCALE GENOMIC DNA]</scope>
    <source>
        <strain evidence="9">169a</strain>
    </source>
</reference>
<dbReference type="InterPro" id="IPR011701">
    <property type="entry name" value="MFS"/>
</dbReference>
<keyword evidence="4 7" id="KW-1133">Transmembrane helix</keyword>
<dbReference type="InterPro" id="IPR020846">
    <property type="entry name" value="MFS_dom"/>
</dbReference>
<feature type="transmembrane region" description="Helical" evidence="7">
    <location>
        <begin position="75"/>
        <end position="97"/>
    </location>
</feature>
<feature type="domain" description="Major facilitator superfamily (MFS) profile" evidence="8">
    <location>
        <begin position="77"/>
        <end position="514"/>
    </location>
</feature>
<dbReference type="PANTHER" id="PTHR23502:SF52">
    <property type="entry name" value="MULTIDRUG TRANSPORTER, PUTATIVE (AFU_ORTHOLOGUE AFUA_2G17730)-RELATED"/>
    <property type="match status" value="1"/>
</dbReference>
<evidence type="ECO:0000256" key="7">
    <source>
        <dbReference type="SAM" id="Phobius"/>
    </source>
</evidence>
<feature type="transmembrane region" description="Helical" evidence="7">
    <location>
        <begin position="455"/>
        <end position="478"/>
    </location>
</feature>
<dbReference type="EMBL" id="CP138589">
    <property type="protein sequence ID" value="WPH03430.1"/>
    <property type="molecule type" value="Genomic_DNA"/>
</dbReference>
<dbReference type="GO" id="GO:0022857">
    <property type="term" value="F:transmembrane transporter activity"/>
    <property type="evidence" value="ECO:0007669"/>
    <property type="project" value="InterPro"/>
</dbReference>
<feature type="transmembrane region" description="Helical" evidence="7">
    <location>
        <begin position="237"/>
        <end position="257"/>
    </location>
</feature>
<evidence type="ECO:0000256" key="3">
    <source>
        <dbReference type="ARBA" id="ARBA00022692"/>
    </source>
</evidence>